<reference evidence="2 3" key="1">
    <citation type="submission" date="2019-03" db="EMBL/GenBank/DDBJ databases">
        <title>The genome sequence of Nitrosococcus wardiae strain D1FHST reveals the archetypal metabolic capacity of ammonia-oxidizing Gammaproteobacteria.</title>
        <authorList>
            <person name="Wang L."/>
            <person name="Lim C.K."/>
            <person name="Hanson T.E."/>
            <person name="Dang H."/>
            <person name="Klotz M.G."/>
        </authorList>
    </citation>
    <scope>NUCLEOTIDE SEQUENCE [LARGE SCALE GENOMIC DNA]</scope>
    <source>
        <strain evidence="2 3">D1FHS</strain>
    </source>
</reference>
<keyword evidence="2" id="KW-0378">Hydrolase</keyword>
<accession>A0A4P7BXU5</accession>
<dbReference type="PANTHER" id="PTHR36558:SF1">
    <property type="entry name" value="RESTRICTION ENDONUCLEASE DOMAIN-CONTAINING PROTEIN-RELATED"/>
    <property type="match status" value="1"/>
</dbReference>
<gene>
    <name evidence="2" type="ORF">E3U44_05060</name>
</gene>
<dbReference type="KEGG" id="nwr:E3U44_05060"/>
<feature type="domain" description="Putative restriction endonuclease" evidence="1">
    <location>
        <begin position="11"/>
        <end position="166"/>
    </location>
</feature>
<dbReference type="Pfam" id="PF05685">
    <property type="entry name" value="Uma2"/>
    <property type="match status" value="1"/>
</dbReference>
<dbReference type="GO" id="GO:0004519">
    <property type="term" value="F:endonuclease activity"/>
    <property type="evidence" value="ECO:0007669"/>
    <property type="project" value="UniProtKB-KW"/>
</dbReference>
<evidence type="ECO:0000313" key="3">
    <source>
        <dbReference type="Proteomes" id="UP000294325"/>
    </source>
</evidence>
<dbReference type="InterPro" id="IPR008538">
    <property type="entry name" value="Uma2"/>
</dbReference>
<sequence>MSWQAKHDYTPEEYLALECQTDTKSEYFAGEIFAMVGASPAHNLIAANMIGELRQQLKGRPCRVYANDQRVKVSPTGLYTYPDIVVTCGDERFDENDRDTLLNPRVIIEVLSKTTESYDRGEKFEHYRSFDTLVEYLLVAQERPHLEHYRRHPDGQWLFSDASGLEAVIEFPAIDCRLVLAEVYDKVPLETHGPGHPPPVD</sequence>
<evidence type="ECO:0000313" key="2">
    <source>
        <dbReference type="EMBL" id="QBQ53950.1"/>
    </source>
</evidence>
<dbReference type="OrthoDB" id="26750at2"/>
<dbReference type="Gene3D" id="3.90.1570.10">
    <property type="entry name" value="tt1808, chain A"/>
    <property type="match status" value="1"/>
</dbReference>
<dbReference type="EMBL" id="CP038033">
    <property type="protein sequence ID" value="QBQ53950.1"/>
    <property type="molecule type" value="Genomic_DNA"/>
</dbReference>
<keyword evidence="2" id="KW-0540">Nuclease</keyword>
<keyword evidence="2" id="KW-0255">Endonuclease</keyword>
<proteinExistence type="predicted"/>
<dbReference type="SUPFAM" id="SSF52980">
    <property type="entry name" value="Restriction endonuclease-like"/>
    <property type="match status" value="1"/>
</dbReference>
<name>A0A4P7BXU5_9GAMM</name>
<dbReference type="RefSeq" id="WP_134356958.1">
    <property type="nucleotide sequence ID" value="NZ_CP038033.1"/>
</dbReference>
<dbReference type="PANTHER" id="PTHR36558">
    <property type="entry name" value="GLR1098 PROTEIN"/>
    <property type="match status" value="1"/>
</dbReference>
<dbReference type="CDD" id="cd06260">
    <property type="entry name" value="DUF820-like"/>
    <property type="match status" value="1"/>
</dbReference>
<evidence type="ECO:0000259" key="1">
    <source>
        <dbReference type="Pfam" id="PF05685"/>
    </source>
</evidence>
<keyword evidence="3" id="KW-1185">Reference proteome</keyword>
<dbReference type="Proteomes" id="UP000294325">
    <property type="component" value="Chromosome"/>
</dbReference>
<organism evidence="2 3">
    <name type="scientific">Nitrosococcus wardiae</name>
    <dbReference type="NCBI Taxonomy" id="1814290"/>
    <lineage>
        <taxon>Bacteria</taxon>
        <taxon>Pseudomonadati</taxon>
        <taxon>Pseudomonadota</taxon>
        <taxon>Gammaproteobacteria</taxon>
        <taxon>Chromatiales</taxon>
        <taxon>Chromatiaceae</taxon>
        <taxon>Nitrosococcus</taxon>
    </lineage>
</organism>
<dbReference type="InterPro" id="IPR012296">
    <property type="entry name" value="Nuclease_put_TT1808"/>
</dbReference>
<protein>
    <submittedName>
        <fullName evidence="2">Uma2 family endonuclease</fullName>
    </submittedName>
</protein>
<dbReference type="InterPro" id="IPR011335">
    <property type="entry name" value="Restrct_endonuc-II-like"/>
</dbReference>
<dbReference type="AlphaFoldDB" id="A0A4P7BXU5"/>